<evidence type="ECO:0000313" key="2">
    <source>
        <dbReference type="Proteomes" id="UP000474957"/>
    </source>
</evidence>
<name>A0A6L5Z697_9RHOB</name>
<gene>
    <name evidence="1" type="ORF">GE300_18690</name>
</gene>
<dbReference type="AlphaFoldDB" id="A0A6L5Z697"/>
<sequence>MRTARLDARLAPHGLCVLGSFAPEPGDGLPEGCAALALVGPDGGAMWPVFRAAPEYSDGRPDPLDRWSARVLTAVAAGLDGTALFPFGGPPWHPFIAWALRTGRIFASPVTLLVHDTQGLTVSFRGALALPVAIDDPAVSARPCARCADQPCRTACPPAALTPAGYDVPACRAHLASRRGADCRLGCRVRRACPVGRGLRPEGQSAFHMSAFTRSRS</sequence>
<reference evidence="1 2" key="1">
    <citation type="submission" date="2019-10" db="EMBL/GenBank/DDBJ databases">
        <title>Cognatihalovulum marinum gen. nov. sp. nov., a new member of the family Rhodobacteraceae isolated from deep seawater of the Northwest Indian Ocean.</title>
        <authorList>
            <person name="Ruan C."/>
            <person name="Wang J."/>
            <person name="Zheng X."/>
            <person name="Song L."/>
            <person name="Zhu Y."/>
            <person name="Huang Y."/>
            <person name="Lu Z."/>
            <person name="Du W."/>
            <person name="Huang L."/>
            <person name="Dai X."/>
        </authorList>
    </citation>
    <scope>NUCLEOTIDE SEQUENCE [LARGE SCALE GENOMIC DNA]</scope>
    <source>
        <strain evidence="1 2">2CG4</strain>
    </source>
</reference>
<keyword evidence="2" id="KW-1185">Reference proteome</keyword>
<protein>
    <submittedName>
        <fullName evidence="1">Ferredoxin</fullName>
    </submittedName>
</protein>
<dbReference type="RefSeq" id="WP_154448941.1">
    <property type="nucleotide sequence ID" value="NZ_WIND01000022.1"/>
</dbReference>
<proteinExistence type="predicted"/>
<dbReference type="Proteomes" id="UP000474957">
    <property type="component" value="Unassembled WGS sequence"/>
</dbReference>
<accession>A0A6L5Z697</accession>
<comment type="caution">
    <text evidence="1">The sequence shown here is derived from an EMBL/GenBank/DDBJ whole genome shotgun (WGS) entry which is preliminary data.</text>
</comment>
<evidence type="ECO:0000313" key="1">
    <source>
        <dbReference type="EMBL" id="MSU91610.1"/>
    </source>
</evidence>
<dbReference type="EMBL" id="WIND01000022">
    <property type="protein sequence ID" value="MSU91610.1"/>
    <property type="molecule type" value="Genomic_DNA"/>
</dbReference>
<organism evidence="1 2">
    <name type="scientific">Halovulum marinum</name>
    <dbReference type="NCBI Taxonomy" id="2662447"/>
    <lineage>
        <taxon>Bacteria</taxon>
        <taxon>Pseudomonadati</taxon>
        <taxon>Pseudomonadota</taxon>
        <taxon>Alphaproteobacteria</taxon>
        <taxon>Rhodobacterales</taxon>
        <taxon>Paracoccaceae</taxon>
        <taxon>Halovulum</taxon>
    </lineage>
</organism>